<dbReference type="PANTHER" id="PTHR23151:SF90">
    <property type="entry name" value="DIHYDROLIPOYLLYSINE-RESIDUE ACETYLTRANSFERASE COMPONENT OF PYRUVATE DEHYDROGENASE COMPLEX, MITOCHONDRIAL-RELATED"/>
    <property type="match status" value="1"/>
</dbReference>
<dbReference type="GO" id="GO:0045254">
    <property type="term" value="C:pyruvate dehydrogenase complex"/>
    <property type="evidence" value="ECO:0007669"/>
    <property type="project" value="InterPro"/>
</dbReference>
<dbReference type="InterPro" id="IPR011053">
    <property type="entry name" value="Single_hybrid_motif"/>
</dbReference>
<dbReference type="PROSITE" id="PS51826">
    <property type="entry name" value="PSBD"/>
    <property type="match status" value="1"/>
</dbReference>
<gene>
    <name evidence="6" type="ORF">METZ01_LOCUS191566</name>
</gene>
<accession>A0A382DL02</accession>
<reference evidence="6" key="1">
    <citation type="submission" date="2018-05" db="EMBL/GenBank/DDBJ databases">
        <authorList>
            <person name="Lanie J.A."/>
            <person name="Ng W.-L."/>
            <person name="Kazmierczak K.M."/>
            <person name="Andrzejewski T.M."/>
            <person name="Davidsen T.M."/>
            <person name="Wayne K.J."/>
            <person name="Tettelin H."/>
            <person name="Glass J.I."/>
            <person name="Rusch D."/>
            <person name="Podicherti R."/>
            <person name="Tsui H.-C.T."/>
            <person name="Winkler M.E."/>
        </authorList>
    </citation>
    <scope>NUCLEOTIDE SEQUENCE</scope>
</reference>
<dbReference type="Pfam" id="PF00364">
    <property type="entry name" value="Biotin_lipoyl"/>
    <property type="match status" value="1"/>
</dbReference>
<feature type="domain" description="Lipoyl-binding" evidence="4">
    <location>
        <begin position="2"/>
        <end position="77"/>
    </location>
</feature>
<dbReference type="InterPro" id="IPR045257">
    <property type="entry name" value="E2/Pdx1"/>
</dbReference>
<feature type="non-terminal residue" evidence="6">
    <location>
        <position position="173"/>
    </location>
</feature>
<keyword evidence="2" id="KW-0450">Lipoyl</keyword>
<sequence length="173" mass="19263">MSEELNMPQMGYDMKEGVVVKWLKEEGSEVKVGEPVAEIETDKAVVEFESYAEGTLEKILVEEGTKVNVGEPIAIVGDGTNLMEEEEVQEEEVQEEEVQEEEVQEEIQQEEISIDQKIKASPLAKTLANDNNIDLNNVIGTGPGGRIVKSDILQLIDNVETTEKVKINFKLET</sequence>
<dbReference type="GO" id="GO:0016746">
    <property type="term" value="F:acyltransferase activity"/>
    <property type="evidence" value="ECO:0007669"/>
    <property type="project" value="InterPro"/>
</dbReference>
<dbReference type="SUPFAM" id="SSF47005">
    <property type="entry name" value="Peripheral subunit-binding domain of 2-oxo acid dehydrogenase complex"/>
    <property type="match status" value="1"/>
</dbReference>
<feature type="domain" description="Peripheral subunit-binding (PSBD)" evidence="5">
    <location>
        <begin position="119"/>
        <end position="156"/>
    </location>
</feature>
<evidence type="ECO:0000256" key="3">
    <source>
        <dbReference type="SAM" id="Coils"/>
    </source>
</evidence>
<protein>
    <recommendedName>
        <fullName evidence="7">Lipoyl-binding domain-containing protein</fullName>
    </recommendedName>
</protein>
<dbReference type="InterPro" id="IPR000089">
    <property type="entry name" value="Biotin_lipoyl"/>
</dbReference>
<dbReference type="InterPro" id="IPR004167">
    <property type="entry name" value="PSBD"/>
</dbReference>
<comment type="similarity">
    <text evidence="1">Belongs to the 2-oxoacid dehydrogenase family.</text>
</comment>
<dbReference type="EMBL" id="UINC01039760">
    <property type="protein sequence ID" value="SVB38712.1"/>
    <property type="molecule type" value="Genomic_DNA"/>
</dbReference>
<dbReference type="PANTHER" id="PTHR23151">
    <property type="entry name" value="DIHYDROLIPOAMIDE ACETYL/SUCCINYL-TRANSFERASE-RELATED"/>
    <property type="match status" value="1"/>
</dbReference>
<dbReference type="CDD" id="cd06849">
    <property type="entry name" value="lipoyl_domain"/>
    <property type="match status" value="1"/>
</dbReference>
<dbReference type="Gene3D" id="2.40.50.100">
    <property type="match status" value="1"/>
</dbReference>
<evidence type="ECO:0000313" key="6">
    <source>
        <dbReference type="EMBL" id="SVB38712.1"/>
    </source>
</evidence>
<evidence type="ECO:0000259" key="4">
    <source>
        <dbReference type="PROSITE" id="PS50968"/>
    </source>
</evidence>
<dbReference type="Gene3D" id="4.10.320.10">
    <property type="entry name" value="E3-binding domain"/>
    <property type="match status" value="1"/>
</dbReference>
<evidence type="ECO:0008006" key="7">
    <source>
        <dbReference type="Google" id="ProtNLM"/>
    </source>
</evidence>
<dbReference type="InterPro" id="IPR036625">
    <property type="entry name" value="E3-bd_dom_sf"/>
</dbReference>
<feature type="coiled-coil region" evidence="3">
    <location>
        <begin position="81"/>
        <end position="120"/>
    </location>
</feature>
<evidence type="ECO:0000256" key="1">
    <source>
        <dbReference type="ARBA" id="ARBA00007317"/>
    </source>
</evidence>
<keyword evidence="3" id="KW-0175">Coiled coil</keyword>
<dbReference type="PROSITE" id="PS00189">
    <property type="entry name" value="LIPOYL"/>
    <property type="match status" value="1"/>
</dbReference>
<dbReference type="SUPFAM" id="SSF51230">
    <property type="entry name" value="Single hybrid motif"/>
    <property type="match status" value="1"/>
</dbReference>
<name>A0A382DL02_9ZZZZ</name>
<dbReference type="GO" id="GO:0006086">
    <property type="term" value="P:pyruvate decarboxylation to acetyl-CoA"/>
    <property type="evidence" value="ECO:0007669"/>
    <property type="project" value="InterPro"/>
</dbReference>
<proteinExistence type="inferred from homology"/>
<dbReference type="InterPro" id="IPR003016">
    <property type="entry name" value="2-oxoA_DH_lipoyl-BS"/>
</dbReference>
<evidence type="ECO:0000259" key="5">
    <source>
        <dbReference type="PROSITE" id="PS51826"/>
    </source>
</evidence>
<dbReference type="PROSITE" id="PS50968">
    <property type="entry name" value="BIOTINYL_LIPOYL"/>
    <property type="match status" value="1"/>
</dbReference>
<evidence type="ECO:0000256" key="2">
    <source>
        <dbReference type="ARBA" id="ARBA00022823"/>
    </source>
</evidence>
<organism evidence="6">
    <name type="scientific">marine metagenome</name>
    <dbReference type="NCBI Taxonomy" id="408172"/>
    <lineage>
        <taxon>unclassified sequences</taxon>
        <taxon>metagenomes</taxon>
        <taxon>ecological metagenomes</taxon>
    </lineage>
</organism>
<dbReference type="AlphaFoldDB" id="A0A382DL02"/>
<dbReference type="Pfam" id="PF02817">
    <property type="entry name" value="E3_binding"/>
    <property type="match status" value="1"/>
</dbReference>